<evidence type="ECO:0000313" key="4">
    <source>
        <dbReference type="EMBL" id="MCK0084484.1"/>
    </source>
</evidence>
<feature type="transmembrane region" description="Helical" evidence="2">
    <location>
        <begin position="196"/>
        <end position="215"/>
    </location>
</feature>
<dbReference type="EMBL" id="JAINVB010000001">
    <property type="protein sequence ID" value="MCK0084484.1"/>
    <property type="molecule type" value="Genomic_DNA"/>
</dbReference>
<comment type="caution">
    <text evidence="4">The sequence shown here is derived from an EMBL/GenBank/DDBJ whole genome shotgun (WGS) entry which is preliminary data.</text>
</comment>
<evidence type="ECO:0000259" key="3">
    <source>
        <dbReference type="Pfam" id="PF00892"/>
    </source>
</evidence>
<keyword evidence="2" id="KW-0472">Membrane</keyword>
<feature type="transmembrane region" description="Helical" evidence="2">
    <location>
        <begin position="114"/>
        <end position="131"/>
    </location>
</feature>
<sequence length="282" mass="30002">MSHKKAIILTCGIALLWSLAGWNIKMITWSPYAIAAGRSIISVVLLLPMVVKGKSLHISRNMIGGAVCYTIFNYCFIISTKLATSAIAIMMQYTAPVYVAVLAWIFLKERITKADLISIVFIFGGMFLFFTDEAGGGSTAGKIIAVFNGISFAGISIFLRLEKDGDPKLCMFFGNLLSGIVGIPFIATAGPLDTSGFFFLLLAGILCALTYTLYAAASTGLSALETVLLPIIDPVMNPVWVFLFLGEAPGSKSIMGAAVVLIAVTARVVYGIQADAGKARMA</sequence>
<gene>
    <name evidence="4" type="ORF">K5I21_01055</name>
</gene>
<dbReference type="PANTHER" id="PTHR22911:SF79">
    <property type="entry name" value="MOBA-LIKE NTP TRANSFERASE DOMAIN-CONTAINING PROTEIN"/>
    <property type="match status" value="1"/>
</dbReference>
<dbReference type="InterPro" id="IPR037185">
    <property type="entry name" value="EmrE-like"/>
</dbReference>
<feature type="transmembrane region" description="Helical" evidence="2">
    <location>
        <begin position="227"/>
        <end position="248"/>
    </location>
</feature>
<dbReference type="GO" id="GO:0016020">
    <property type="term" value="C:membrane"/>
    <property type="evidence" value="ECO:0007669"/>
    <property type="project" value="InterPro"/>
</dbReference>
<feature type="transmembrane region" description="Helical" evidence="2">
    <location>
        <begin position="31"/>
        <end position="51"/>
    </location>
</feature>
<reference evidence="4" key="1">
    <citation type="journal article" date="2022" name="Cell Host Microbe">
        <title>Colonization of the live biotherapeutic product VE303 and modulation of the microbiota and metabolites in healthy volunteers.</title>
        <authorList>
            <person name="Dsouza M."/>
            <person name="Menon R."/>
            <person name="Crossette E."/>
            <person name="Bhattarai S.K."/>
            <person name="Schneider J."/>
            <person name="Kim Y.G."/>
            <person name="Reddy S."/>
            <person name="Caballero S."/>
            <person name="Felix C."/>
            <person name="Cornacchione L."/>
            <person name="Hendrickson J."/>
            <person name="Watson A.R."/>
            <person name="Minot S.S."/>
            <person name="Greenfield N."/>
            <person name="Schopf L."/>
            <person name="Szabady R."/>
            <person name="Patarroyo J."/>
            <person name="Smith W."/>
            <person name="Harrison P."/>
            <person name="Kuijper E.J."/>
            <person name="Kelly C.P."/>
            <person name="Olle B."/>
            <person name="Bobilev D."/>
            <person name="Silber J.L."/>
            <person name="Bucci V."/>
            <person name="Roberts B."/>
            <person name="Faith J."/>
            <person name="Norman J.M."/>
        </authorList>
    </citation>
    <scope>NUCLEOTIDE SEQUENCE</scope>
    <source>
        <strain evidence="4">VE303-04</strain>
    </source>
</reference>
<evidence type="ECO:0000313" key="5">
    <source>
        <dbReference type="Proteomes" id="UP001203136"/>
    </source>
</evidence>
<feature type="transmembrane region" description="Helical" evidence="2">
    <location>
        <begin position="254"/>
        <end position="272"/>
    </location>
</feature>
<comment type="similarity">
    <text evidence="1">Belongs to the EamA transporter family.</text>
</comment>
<dbReference type="AlphaFoldDB" id="A0AAW5EW49"/>
<dbReference type="PANTHER" id="PTHR22911">
    <property type="entry name" value="ACYL-MALONYL CONDENSING ENZYME-RELATED"/>
    <property type="match status" value="1"/>
</dbReference>
<feature type="domain" description="EamA" evidence="3">
    <location>
        <begin position="5"/>
        <end position="130"/>
    </location>
</feature>
<dbReference type="Proteomes" id="UP001203136">
    <property type="component" value="Unassembled WGS sequence"/>
</dbReference>
<feature type="transmembrane region" description="Helical" evidence="2">
    <location>
        <begin position="169"/>
        <end position="190"/>
    </location>
</feature>
<protein>
    <submittedName>
        <fullName evidence="4">DMT family transporter</fullName>
    </submittedName>
</protein>
<feature type="transmembrane region" description="Helical" evidence="2">
    <location>
        <begin position="63"/>
        <end position="80"/>
    </location>
</feature>
<proteinExistence type="inferred from homology"/>
<evidence type="ECO:0000256" key="2">
    <source>
        <dbReference type="SAM" id="Phobius"/>
    </source>
</evidence>
<feature type="transmembrane region" description="Helical" evidence="2">
    <location>
        <begin position="143"/>
        <end position="162"/>
    </location>
</feature>
<keyword evidence="2" id="KW-1133">Transmembrane helix</keyword>
<name>A0AAW5EW49_CLOSY</name>
<feature type="transmembrane region" description="Helical" evidence="2">
    <location>
        <begin position="86"/>
        <end position="107"/>
    </location>
</feature>
<dbReference type="Pfam" id="PF00892">
    <property type="entry name" value="EamA"/>
    <property type="match status" value="2"/>
</dbReference>
<evidence type="ECO:0000256" key="1">
    <source>
        <dbReference type="ARBA" id="ARBA00007362"/>
    </source>
</evidence>
<dbReference type="RefSeq" id="WP_247213089.1">
    <property type="nucleotide sequence ID" value="NZ_JAINVB010000001.1"/>
</dbReference>
<keyword evidence="2" id="KW-0812">Transmembrane</keyword>
<dbReference type="SUPFAM" id="SSF103481">
    <property type="entry name" value="Multidrug resistance efflux transporter EmrE"/>
    <property type="match status" value="2"/>
</dbReference>
<feature type="domain" description="EamA" evidence="3">
    <location>
        <begin position="141"/>
        <end position="264"/>
    </location>
</feature>
<dbReference type="InterPro" id="IPR000620">
    <property type="entry name" value="EamA_dom"/>
</dbReference>
<accession>A0AAW5EW49</accession>
<organism evidence="4 5">
    <name type="scientific">Clostridium symbiosum</name>
    <name type="common">Bacteroides symbiosus</name>
    <dbReference type="NCBI Taxonomy" id="1512"/>
    <lineage>
        <taxon>Bacteria</taxon>
        <taxon>Bacillati</taxon>
        <taxon>Bacillota</taxon>
        <taxon>Clostridia</taxon>
        <taxon>Lachnospirales</taxon>
        <taxon>Lachnospiraceae</taxon>
        <taxon>Otoolea</taxon>
    </lineage>
</organism>